<reference evidence="1 2" key="1">
    <citation type="submission" date="2024-05" db="EMBL/GenBank/DDBJ databases">
        <title>Haplotype-resolved chromosome-level genome assembly of Huyou (Citrus changshanensis).</title>
        <authorList>
            <person name="Miao C."/>
            <person name="Chen W."/>
            <person name="Wu Y."/>
            <person name="Wang L."/>
            <person name="Zhao S."/>
            <person name="Grierson D."/>
            <person name="Xu C."/>
            <person name="Chen K."/>
        </authorList>
    </citation>
    <scope>NUCLEOTIDE SEQUENCE [LARGE SCALE GENOMIC DNA]</scope>
    <source>
        <strain evidence="1">01-14</strain>
        <tissue evidence="1">Leaf</tissue>
    </source>
</reference>
<evidence type="ECO:0000313" key="1">
    <source>
        <dbReference type="EMBL" id="KAK9229052.1"/>
    </source>
</evidence>
<dbReference type="AlphaFoldDB" id="A0AAP0MXR5"/>
<dbReference type="Proteomes" id="UP001428341">
    <property type="component" value="Unassembled WGS sequence"/>
</dbReference>
<gene>
    <name evidence="1" type="ORF">WN944_022009</name>
</gene>
<sequence>MRIVNGMSGTVPANADKPTSIGLIKVSRFELRDKKVSKMFKLAAPGQAIEATFPDGEDKFSKICHGCCRNLRRDFFGDVEFVEAEAIFTGSAYAAAT</sequence>
<organism evidence="1 2">
    <name type="scientific">Citrus x changshan-huyou</name>
    <dbReference type="NCBI Taxonomy" id="2935761"/>
    <lineage>
        <taxon>Eukaryota</taxon>
        <taxon>Viridiplantae</taxon>
        <taxon>Streptophyta</taxon>
        <taxon>Embryophyta</taxon>
        <taxon>Tracheophyta</taxon>
        <taxon>Spermatophyta</taxon>
        <taxon>Magnoliopsida</taxon>
        <taxon>eudicotyledons</taxon>
        <taxon>Gunneridae</taxon>
        <taxon>Pentapetalae</taxon>
        <taxon>rosids</taxon>
        <taxon>malvids</taxon>
        <taxon>Sapindales</taxon>
        <taxon>Rutaceae</taxon>
        <taxon>Aurantioideae</taxon>
        <taxon>Citrus</taxon>
    </lineage>
</organism>
<proteinExistence type="predicted"/>
<comment type="caution">
    <text evidence="1">The sequence shown here is derived from an EMBL/GenBank/DDBJ whole genome shotgun (WGS) entry which is preliminary data.</text>
</comment>
<protein>
    <submittedName>
        <fullName evidence="1">Uncharacterized protein</fullName>
    </submittedName>
</protein>
<evidence type="ECO:0000313" key="2">
    <source>
        <dbReference type="Proteomes" id="UP001428341"/>
    </source>
</evidence>
<accession>A0AAP0MXR5</accession>
<name>A0AAP0MXR5_9ROSI</name>
<dbReference type="EMBL" id="JBCGBO010000001">
    <property type="protein sequence ID" value="KAK9229052.1"/>
    <property type="molecule type" value="Genomic_DNA"/>
</dbReference>
<keyword evidence="2" id="KW-1185">Reference proteome</keyword>